<evidence type="ECO:0000313" key="3">
    <source>
        <dbReference type="Proteomes" id="UP001597111"/>
    </source>
</evidence>
<evidence type="ECO:0000256" key="1">
    <source>
        <dbReference type="SAM" id="Phobius"/>
    </source>
</evidence>
<dbReference type="Proteomes" id="UP001597111">
    <property type="component" value="Unassembled WGS sequence"/>
</dbReference>
<feature type="transmembrane region" description="Helical" evidence="1">
    <location>
        <begin position="158"/>
        <end position="179"/>
    </location>
</feature>
<organism evidence="2 3">
    <name type="scientific">Halolamina salina</name>
    <dbReference type="NCBI Taxonomy" id="1220023"/>
    <lineage>
        <taxon>Archaea</taxon>
        <taxon>Methanobacteriati</taxon>
        <taxon>Methanobacteriota</taxon>
        <taxon>Stenosarchaea group</taxon>
        <taxon>Halobacteria</taxon>
        <taxon>Halobacteriales</taxon>
        <taxon>Haloferacaceae</taxon>
    </lineage>
</organism>
<keyword evidence="1" id="KW-0472">Membrane</keyword>
<gene>
    <name evidence="2" type="ORF">ACFR9S_12755</name>
</gene>
<name>A0ABD6BAU6_9EURY</name>
<feature type="transmembrane region" description="Helical" evidence="1">
    <location>
        <begin position="12"/>
        <end position="30"/>
    </location>
</feature>
<dbReference type="EMBL" id="JBHUDH010000150">
    <property type="protein sequence ID" value="MFD1527150.1"/>
    <property type="molecule type" value="Genomic_DNA"/>
</dbReference>
<evidence type="ECO:0000313" key="2">
    <source>
        <dbReference type="EMBL" id="MFD1527150.1"/>
    </source>
</evidence>
<reference evidence="2 3" key="1">
    <citation type="journal article" date="2019" name="Int. J. Syst. Evol. Microbiol.">
        <title>The Global Catalogue of Microorganisms (GCM) 10K type strain sequencing project: providing services to taxonomists for standard genome sequencing and annotation.</title>
        <authorList>
            <consortium name="The Broad Institute Genomics Platform"/>
            <consortium name="The Broad Institute Genome Sequencing Center for Infectious Disease"/>
            <person name="Wu L."/>
            <person name="Ma J."/>
        </authorList>
    </citation>
    <scope>NUCLEOTIDE SEQUENCE [LARGE SCALE GENOMIC DNA]</scope>
    <source>
        <strain evidence="2 3">CGMCC 1.12285</strain>
    </source>
</reference>
<keyword evidence="1" id="KW-0812">Transmembrane</keyword>
<proteinExistence type="predicted"/>
<keyword evidence="3" id="KW-1185">Reference proteome</keyword>
<accession>A0ABD6BAU6</accession>
<dbReference type="AlphaFoldDB" id="A0ABD6BAU6"/>
<protein>
    <submittedName>
        <fullName evidence="2">Uncharacterized protein</fullName>
    </submittedName>
</protein>
<sequence>MLDSVQIPNRSSDAAVWVAVSLAFAAALYLFPPERVGLFLDLCGALVLLAPYLRAIESPLLAIPSEPFRSLAAVERLKTDIPNNPTLNSEDDAFSRVAAQIAENYGVEATSVEFSHQSRPWTVNTIDIGSEETASVVRIKGTRPQIQDFLDKIIERTFLRVGAVLLVLGFGLQLLAGALL</sequence>
<keyword evidence="1" id="KW-1133">Transmembrane helix</keyword>
<comment type="caution">
    <text evidence="2">The sequence shown here is derived from an EMBL/GenBank/DDBJ whole genome shotgun (WGS) entry which is preliminary data.</text>
</comment>
<dbReference type="RefSeq" id="WP_379730442.1">
    <property type="nucleotide sequence ID" value="NZ_JBHSWZ010000004.1"/>
</dbReference>